<evidence type="ECO:0000313" key="4">
    <source>
        <dbReference type="EMBL" id="MEW9305702.1"/>
    </source>
</evidence>
<evidence type="ECO:0000256" key="1">
    <source>
        <dbReference type="SAM" id="Coils"/>
    </source>
</evidence>
<evidence type="ECO:0000256" key="2">
    <source>
        <dbReference type="SAM" id="MobiDB-lite"/>
    </source>
</evidence>
<proteinExistence type="predicted"/>
<protein>
    <submittedName>
        <fullName evidence="4">Uncharacterized protein</fullName>
    </submittedName>
</protein>
<feature type="region of interest" description="Disordered" evidence="2">
    <location>
        <begin position="103"/>
        <end position="125"/>
    </location>
</feature>
<gene>
    <name evidence="4" type="ORF">ABXS05_09155</name>
</gene>
<accession>A0ABV3PJ87</accession>
<feature type="transmembrane region" description="Helical" evidence="3">
    <location>
        <begin position="191"/>
        <end position="210"/>
    </location>
</feature>
<sequence>MSETMPPHPPQTFASIADISHEHLDLLRSSSQRDGDTPEAISAFRDRITAFRGEVAAAGARLGKEEDREAAQGIIDYWSTQLLTWSTNGARPDLDLPLAPYLDSPEPPLPAGTPPARRSKRAGTAQDARAQIRIGALAYQWRRSNRAPGYLLTGNALVEAAGYRDKDPEIEAFVSASTAAERRTRHIRMGFLVTLVLSIAFAILALISFLRENDARKEADRLRGQAEELSADNDKRAQRFLAADVRLQTERFQHAAELKELNDQLLAMKSALEEAQAKLKVALAQTPSPTSNPTQHMYLRDSNAVLTQAIDQSRAYKPPPVPQLTAGEQLLANVNLIDGPDGDVRRATTENLVRAFRDGTVSPDDQRMLVGALVNMLARPAVQSLTLTGRYNVLYILSTITQAQWALPDWSALRDRARVVTADLVGPNAQNDLPMGRDSQKFYQQLVQRLQ</sequence>
<organism evidence="4 5">
    <name type="scientific">Labrys neptuniae</name>
    <dbReference type="NCBI Taxonomy" id="376174"/>
    <lineage>
        <taxon>Bacteria</taxon>
        <taxon>Pseudomonadati</taxon>
        <taxon>Pseudomonadota</taxon>
        <taxon>Alphaproteobacteria</taxon>
        <taxon>Hyphomicrobiales</taxon>
        <taxon>Xanthobacteraceae</taxon>
        <taxon>Labrys</taxon>
    </lineage>
</organism>
<evidence type="ECO:0000313" key="5">
    <source>
        <dbReference type="Proteomes" id="UP001555786"/>
    </source>
</evidence>
<dbReference type="RefSeq" id="WP_367623667.1">
    <property type="nucleotide sequence ID" value="NZ_JBFNQD010000002.1"/>
</dbReference>
<keyword evidence="3" id="KW-0812">Transmembrane</keyword>
<keyword evidence="3" id="KW-1133">Transmembrane helix</keyword>
<keyword evidence="1" id="KW-0175">Coiled coil</keyword>
<name>A0ABV3PJ87_9HYPH</name>
<reference evidence="4 5" key="1">
    <citation type="submission" date="2024-07" db="EMBL/GenBank/DDBJ databases">
        <title>Description of Labrys sedimenti sp. nov., isolated from a diclofenac-degrading enrichment culture.</title>
        <authorList>
            <person name="Tancsics A."/>
            <person name="Csepanyi A."/>
        </authorList>
    </citation>
    <scope>NUCLEOTIDE SEQUENCE [LARGE SCALE GENOMIC DNA]</scope>
    <source>
        <strain evidence="4 5">LMG 23578</strain>
    </source>
</reference>
<keyword evidence="5" id="KW-1185">Reference proteome</keyword>
<feature type="coiled-coil region" evidence="1">
    <location>
        <begin position="212"/>
        <end position="285"/>
    </location>
</feature>
<keyword evidence="3" id="KW-0472">Membrane</keyword>
<dbReference type="Proteomes" id="UP001555786">
    <property type="component" value="Unassembled WGS sequence"/>
</dbReference>
<comment type="caution">
    <text evidence="4">The sequence shown here is derived from an EMBL/GenBank/DDBJ whole genome shotgun (WGS) entry which is preliminary data.</text>
</comment>
<evidence type="ECO:0000256" key="3">
    <source>
        <dbReference type="SAM" id="Phobius"/>
    </source>
</evidence>
<dbReference type="EMBL" id="JBFNQD010000002">
    <property type="protein sequence ID" value="MEW9305702.1"/>
    <property type="molecule type" value="Genomic_DNA"/>
</dbReference>